<reference evidence="1" key="1">
    <citation type="submission" date="2007-07" db="EMBL/GenBank/DDBJ databases">
        <title>PCAP assembly of the Caenorhabditis remanei genome.</title>
        <authorList>
            <consortium name="The Caenorhabditis remanei Sequencing Consortium"/>
            <person name="Wilson R.K."/>
        </authorList>
    </citation>
    <scope>NUCLEOTIDE SEQUENCE [LARGE SCALE GENOMIC DNA]</scope>
    <source>
        <strain evidence="1">PB4641</strain>
    </source>
</reference>
<keyword evidence="2" id="KW-1185">Reference proteome</keyword>
<dbReference type="AlphaFoldDB" id="E3LH45"/>
<organism evidence="2">
    <name type="scientific">Caenorhabditis remanei</name>
    <name type="common">Caenorhabditis vulgaris</name>
    <dbReference type="NCBI Taxonomy" id="31234"/>
    <lineage>
        <taxon>Eukaryota</taxon>
        <taxon>Metazoa</taxon>
        <taxon>Ecdysozoa</taxon>
        <taxon>Nematoda</taxon>
        <taxon>Chromadorea</taxon>
        <taxon>Rhabditida</taxon>
        <taxon>Rhabditina</taxon>
        <taxon>Rhabditomorpha</taxon>
        <taxon>Rhabditoidea</taxon>
        <taxon>Rhabditidae</taxon>
        <taxon>Peloderinae</taxon>
        <taxon>Caenorhabditis</taxon>
    </lineage>
</organism>
<evidence type="ECO:0000313" key="2">
    <source>
        <dbReference type="Proteomes" id="UP000008281"/>
    </source>
</evidence>
<dbReference type="EMBL" id="DS268408">
    <property type="protein sequence ID" value="EFO86280.1"/>
    <property type="molecule type" value="Genomic_DNA"/>
</dbReference>
<name>E3LH45_CAERE</name>
<proteinExistence type="predicted"/>
<dbReference type="Pfam" id="PF02343">
    <property type="entry name" value="TRA-1_regulated"/>
    <property type="match status" value="1"/>
</dbReference>
<dbReference type="InterPro" id="IPR003326">
    <property type="entry name" value="TRA-1_regulated"/>
</dbReference>
<evidence type="ECO:0000313" key="1">
    <source>
        <dbReference type="EMBL" id="EFO86280.1"/>
    </source>
</evidence>
<dbReference type="FunCoup" id="E3LH45">
    <property type="interactions" value="538"/>
</dbReference>
<dbReference type="HOGENOM" id="CLU_2186385_0_0_1"/>
<protein>
    <submittedName>
        <fullName evidence="1">Uncharacterized protein</fullName>
    </submittedName>
</protein>
<dbReference type="OrthoDB" id="5891964at2759"/>
<dbReference type="eggNOG" id="ENOG502TIXZ">
    <property type="taxonomic scope" value="Eukaryota"/>
</dbReference>
<sequence>MTYFVSSFDDTNIEKPSDATPWSGITIIANSPGVDKTGIYVDLVELFGIACEDSKWIITKYPYGYLYENENMDSIHVDSSELSKTCKPYRTEIKRFYCDGNDEKLFQER</sequence>
<accession>E3LH45</accession>
<dbReference type="Proteomes" id="UP000008281">
    <property type="component" value="Unassembled WGS sequence"/>
</dbReference>
<dbReference type="InParanoid" id="E3LH45"/>
<gene>
    <name evidence="1" type="ORF">CRE_01677</name>
</gene>